<dbReference type="OrthoDB" id="5125733at2759"/>
<dbReference type="PANTHER" id="PTHR33112:SF16">
    <property type="entry name" value="HETEROKARYON INCOMPATIBILITY DOMAIN-CONTAINING PROTEIN"/>
    <property type="match status" value="1"/>
</dbReference>
<gene>
    <name evidence="2" type="ORF">PV05_05564</name>
</gene>
<dbReference type="RefSeq" id="XP_013317537.1">
    <property type="nucleotide sequence ID" value="XM_013462083.1"/>
</dbReference>
<protein>
    <recommendedName>
        <fullName evidence="1">Heterokaryon incompatibility domain-containing protein</fullName>
    </recommendedName>
</protein>
<evidence type="ECO:0000313" key="3">
    <source>
        <dbReference type="Proteomes" id="UP000054342"/>
    </source>
</evidence>
<dbReference type="PANTHER" id="PTHR33112">
    <property type="entry name" value="DOMAIN PROTEIN, PUTATIVE-RELATED"/>
    <property type="match status" value="1"/>
</dbReference>
<organism evidence="2 3">
    <name type="scientific">Exophiala xenobiotica</name>
    <dbReference type="NCBI Taxonomy" id="348802"/>
    <lineage>
        <taxon>Eukaryota</taxon>
        <taxon>Fungi</taxon>
        <taxon>Dikarya</taxon>
        <taxon>Ascomycota</taxon>
        <taxon>Pezizomycotina</taxon>
        <taxon>Eurotiomycetes</taxon>
        <taxon>Chaetothyriomycetidae</taxon>
        <taxon>Chaetothyriales</taxon>
        <taxon>Herpotrichiellaceae</taxon>
        <taxon>Exophiala</taxon>
    </lineage>
</organism>
<dbReference type="AlphaFoldDB" id="A0A0D2ENE9"/>
<evidence type="ECO:0000313" key="2">
    <source>
        <dbReference type="EMBL" id="KIW56953.1"/>
    </source>
</evidence>
<dbReference type="EMBL" id="KN847319">
    <property type="protein sequence ID" value="KIW56953.1"/>
    <property type="molecule type" value="Genomic_DNA"/>
</dbReference>
<accession>A0A0D2ENE9</accession>
<feature type="domain" description="Heterokaryon incompatibility" evidence="1">
    <location>
        <begin position="193"/>
        <end position="349"/>
    </location>
</feature>
<name>A0A0D2ENE9_9EURO</name>
<dbReference type="STRING" id="348802.A0A0D2ENE9"/>
<evidence type="ECO:0000259" key="1">
    <source>
        <dbReference type="Pfam" id="PF06985"/>
    </source>
</evidence>
<proteinExistence type="predicted"/>
<dbReference type="InterPro" id="IPR010730">
    <property type="entry name" value="HET"/>
</dbReference>
<reference evidence="2 3" key="1">
    <citation type="submission" date="2015-01" db="EMBL/GenBank/DDBJ databases">
        <title>The Genome Sequence of Exophiala xenobiotica CBS118157.</title>
        <authorList>
            <consortium name="The Broad Institute Genomics Platform"/>
            <person name="Cuomo C."/>
            <person name="de Hoog S."/>
            <person name="Gorbushina A."/>
            <person name="Stielow B."/>
            <person name="Teixiera M."/>
            <person name="Abouelleil A."/>
            <person name="Chapman S.B."/>
            <person name="Priest M."/>
            <person name="Young S.K."/>
            <person name="Wortman J."/>
            <person name="Nusbaum C."/>
            <person name="Birren B."/>
        </authorList>
    </citation>
    <scope>NUCLEOTIDE SEQUENCE [LARGE SCALE GENOMIC DNA]</scope>
    <source>
        <strain evidence="2 3">CBS 118157</strain>
    </source>
</reference>
<dbReference type="Proteomes" id="UP000054342">
    <property type="component" value="Unassembled WGS sequence"/>
</dbReference>
<dbReference type="Pfam" id="PF06985">
    <property type="entry name" value="HET"/>
    <property type="match status" value="1"/>
</dbReference>
<keyword evidence="3" id="KW-1185">Reference proteome</keyword>
<sequence>MDLLRDALRRDCRCCTDVPRLNHWPYATLLDFEKAAKKGCPRCSIILKGILKFSEQWKGVPALEVRVSIPGEFEGGNLREIWIRWPDNADPEAWNPKERWRKVELQMYFPEGSEPLFPKMLSRRSVPVESDSAVSFDAIKAWISECSEKHRMCNLGDGEEFLPTRLIDARPDNGHHGVRLVHSSEILDITTKYAALSHSWGEKEQRIKPIPKTKKDSINGRLKHISFEELTKTFQDAVIVVRRLGLRYIWIDALCIVQDDVEDFAEQAGQMAKIYGRAHLVMSALRAATGDVGIFHHRYKAQQISHKVRRGHEMVAFVRPILNHDDFITGEPRDFKTSPLFARAWCFQERLLASRVVHFAESEIVWECNQQLSCECRGIMTDSLVETNGNFKQRQALALRNMKVESRLKTWYDVVRAYTARSLSFESDRLPALSGFAQLVSTSEMGRYCAGFWESQMPAALLWRPLRELPEASERHTVRPGDYRAPSWAWPAVRAVIEGYMKYVKDSEVVARVVELVCEPATSDRFGQVGYGHIVLEAPVVDVSLQPGQENDEGQHSYNLEKNGERFTFQADVSLGKGGPDYVPFGNVLLCVIIERFLNQVNSNRAACVVLRHHRGKELESADWERVGLFNCPQHWIVNARCRQVKIL</sequence>
<dbReference type="GeneID" id="25327472"/>
<dbReference type="HOGENOM" id="CLU_002639_3_1_1"/>